<dbReference type="InterPro" id="IPR007630">
    <property type="entry name" value="RNA_pol_sigma70_r4"/>
</dbReference>
<keyword evidence="3" id="KW-0238">DNA-binding</keyword>
<dbReference type="PRINTS" id="PR00046">
    <property type="entry name" value="SIGMA70FCT"/>
</dbReference>
<dbReference type="KEGG" id="kqi:F1D05_24580"/>
<dbReference type="Gene3D" id="1.20.120.1810">
    <property type="match status" value="1"/>
</dbReference>
<dbReference type="Pfam" id="PF04545">
    <property type="entry name" value="Sigma70_r4"/>
    <property type="match status" value="1"/>
</dbReference>
<evidence type="ECO:0000256" key="2">
    <source>
        <dbReference type="ARBA" id="ARBA00023082"/>
    </source>
</evidence>
<dbReference type="GO" id="GO:0006352">
    <property type="term" value="P:DNA-templated transcription initiation"/>
    <property type="evidence" value="ECO:0007669"/>
    <property type="project" value="InterPro"/>
</dbReference>
<dbReference type="Gene3D" id="1.20.140.160">
    <property type="match status" value="1"/>
</dbReference>
<dbReference type="Proteomes" id="UP000515563">
    <property type="component" value="Chromosome"/>
</dbReference>
<dbReference type="InterPro" id="IPR000943">
    <property type="entry name" value="RNA_pol_sigma70"/>
</dbReference>
<dbReference type="CDD" id="cd06171">
    <property type="entry name" value="Sigma70_r4"/>
    <property type="match status" value="1"/>
</dbReference>
<dbReference type="InterPro" id="IPR013325">
    <property type="entry name" value="RNA_pol_sigma_r2"/>
</dbReference>
<dbReference type="EMBL" id="CP043661">
    <property type="protein sequence ID" value="QNE20508.1"/>
    <property type="molecule type" value="Genomic_DNA"/>
</dbReference>
<name>A0A7G6X2P3_9ACTN</name>
<keyword evidence="4" id="KW-0804">Transcription</keyword>
<dbReference type="InterPro" id="IPR014284">
    <property type="entry name" value="RNA_pol_sigma-70_dom"/>
</dbReference>
<proteinExistence type="predicted"/>
<sequence>MTLLTAHSNGCNTPRVDSAAWVWSGGGKWFSRDATDRRTTTTRFLTVTIAPVHADDDSKQLIADTTQELLAEAERVPDPRHQELLDEVVVLNAPVARSMASRYRRKGVDADDLEQVAYLGLVKAANGYRLDEATAFLAYAIPTIRGELKRYFRDCAWVVRPPRRVQEMQGNIAAAEPELTQRLGHLPTNQETAEALGTAATEVAEASSVRGCFNTLSLDAPSGMENGTSLLEAVPAAEDGYELVENVHTLAPAVDGLGDRDRRILELRFCSGFTQEEIGNELGVSQMQVSRLLRTILDRLRAELTRGIPRPT</sequence>
<dbReference type="Pfam" id="PF04539">
    <property type="entry name" value="Sigma70_r3"/>
    <property type="match status" value="1"/>
</dbReference>
<evidence type="ECO:0000256" key="1">
    <source>
        <dbReference type="ARBA" id="ARBA00023015"/>
    </source>
</evidence>
<evidence type="ECO:0000313" key="8">
    <source>
        <dbReference type="EMBL" id="QNE20508.1"/>
    </source>
</evidence>
<protein>
    <submittedName>
        <fullName evidence="8">Sigma-70 family RNA polymerase sigma factor</fullName>
    </submittedName>
</protein>
<keyword evidence="1" id="KW-0805">Transcription regulation</keyword>
<dbReference type="AlphaFoldDB" id="A0A7G6X2P3"/>
<feature type="domain" description="RNA polymerase sigma-70 region 4" evidence="7">
    <location>
        <begin position="254"/>
        <end position="302"/>
    </location>
</feature>
<reference evidence="8 9" key="2">
    <citation type="journal article" date="2020" name="Microbiol. Resour. Announc.">
        <title>Antarctic desert soil bacteria exhibit high novel natural product potential, evaluated through long-read genome sequencing and comparative genomics.</title>
        <authorList>
            <person name="Benaud N."/>
            <person name="Edwards R.J."/>
            <person name="Amos T.G."/>
            <person name="D'Agostino P.M."/>
            <person name="Gutierrez-Chavez C."/>
            <person name="Montgomery K."/>
            <person name="Nicetic I."/>
            <person name="Ferrari B.C."/>
        </authorList>
    </citation>
    <scope>NUCLEOTIDE SEQUENCE [LARGE SCALE GENOMIC DNA]</scope>
    <source>
        <strain evidence="8 9">SPB151</strain>
    </source>
</reference>
<feature type="domain" description="RNA polymerase sigma-70 region 3" evidence="5">
    <location>
        <begin position="171"/>
        <end position="234"/>
    </location>
</feature>
<evidence type="ECO:0000259" key="7">
    <source>
        <dbReference type="Pfam" id="PF04545"/>
    </source>
</evidence>
<reference evidence="9" key="1">
    <citation type="submission" date="2019-09" db="EMBL/GenBank/DDBJ databases">
        <title>Antimicrobial potential of Antarctic Bacteria.</title>
        <authorList>
            <person name="Benaud N."/>
            <person name="Edwards R.J."/>
            <person name="Ferrari B.C."/>
        </authorList>
    </citation>
    <scope>NUCLEOTIDE SEQUENCE [LARGE SCALE GENOMIC DNA]</scope>
    <source>
        <strain evidence="9">SPB151</strain>
    </source>
</reference>
<evidence type="ECO:0000313" key="9">
    <source>
        <dbReference type="Proteomes" id="UP000515563"/>
    </source>
</evidence>
<evidence type="ECO:0000256" key="4">
    <source>
        <dbReference type="ARBA" id="ARBA00023163"/>
    </source>
</evidence>
<dbReference type="Pfam" id="PF04542">
    <property type="entry name" value="Sigma70_r2"/>
    <property type="match status" value="1"/>
</dbReference>
<evidence type="ECO:0000259" key="6">
    <source>
        <dbReference type="Pfam" id="PF04542"/>
    </source>
</evidence>
<keyword evidence="9" id="KW-1185">Reference proteome</keyword>
<evidence type="ECO:0000259" key="5">
    <source>
        <dbReference type="Pfam" id="PF04539"/>
    </source>
</evidence>
<dbReference type="SUPFAM" id="SSF88659">
    <property type="entry name" value="Sigma3 and sigma4 domains of RNA polymerase sigma factors"/>
    <property type="match status" value="2"/>
</dbReference>
<keyword evidence="2" id="KW-0731">Sigma factor</keyword>
<dbReference type="PANTHER" id="PTHR30385:SF4">
    <property type="entry name" value="RNA POLYMERASE SIGMA-E FACTOR"/>
    <property type="match status" value="1"/>
</dbReference>
<accession>A0A7G6X2P3</accession>
<dbReference type="InterPro" id="IPR007627">
    <property type="entry name" value="RNA_pol_sigma70_r2"/>
</dbReference>
<dbReference type="GO" id="GO:0016987">
    <property type="term" value="F:sigma factor activity"/>
    <property type="evidence" value="ECO:0007669"/>
    <property type="project" value="UniProtKB-KW"/>
</dbReference>
<gene>
    <name evidence="8" type="ORF">F1D05_24580</name>
</gene>
<dbReference type="InterPro" id="IPR007624">
    <property type="entry name" value="RNA_pol_sigma70_r3"/>
</dbReference>
<organism evidence="8 9">
    <name type="scientific">Kribbella qitaiheensis</name>
    <dbReference type="NCBI Taxonomy" id="1544730"/>
    <lineage>
        <taxon>Bacteria</taxon>
        <taxon>Bacillati</taxon>
        <taxon>Actinomycetota</taxon>
        <taxon>Actinomycetes</taxon>
        <taxon>Propionibacteriales</taxon>
        <taxon>Kribbellaceae</taxon>
        <taxon>Kribbella</taxon>
    </lineage>
</organism>
<feature type="domain" description="RNA polymerase sigma-70 region 2" evidence="6">
    <location>
        <begin position="92"/>
        <end position="156"/>
    </location>
</feature>
<dbReference type="PANTHER" id="PTHR30385">
    <property type="entry name" value="SIGMA FACTOR F FLAGELLAR"/>
    <property type="match status" value="1"/>
</dbReference>
<dbReference type="NCBIfam" id="TIGR02937">
    <property type="entry name" value="sigma70-ECF"/>
    <property type="match status" value="1"/>
</dbReference>
<dbReference type="SUPFAM" id="SSF88946">
    <property type="entry name" value="Sigma2 domain of RNA polymerase sigma factors"/>
    <property type="match status" value="1"/>
</dbReference>
<dbReference type="InterPro" id="IPR013324">
    <property type="entry name" value="RNA_pol_sigma_r3/r4-like"/>
</dbReference>
<dbReference type="GO" id="GO:0003677">
    <property type="term" value="F:DNA binding"/>
    <property type="evidence" value="ECO:0007669"/>
    <property type="project" value="UniProtKB-KW"/>
</dbReference>
<evidence type="ECO:0000256" key="3">
    <source>
        <dbReference type="ARBA" id="ARBA00023125"/>
    </source>
</evidence>